<dbReference type="EMBL" id="JABUFE010000007">
    <property type="protein sequence ID" value="NSX55703.1"/>
    <property type="molecule type" value="Genomic_DNA"/>
</dbReference>
<dbReference type="PROSITE" id="PS00330">
    <property type="entry name" value="HEMOLYSIN_CALCIUM"/>
    <property type="match status" value="1"/>
</dbReference>
<dbReference type="InterPro" id="IPR018511">
    <property type="entry name" value="Hemolysin-typ_Ca-bd_CS"/>
</dbReference>
<reference evidence="4 5" key="1">
    <citation type="submission" date="2020-06" db="EMBL/GenBank/DDBJ databases">
        <title>Sulfitobacter algicola sp. nov., isolated from green algae.</title>
        <authorList>
            <person name="Wang C."/>
        </authorList>
    </citation>
    <scope>NUCLEOTIDE SEQUENCE [LARGE SCALE GENOMIC DNA]</scope>
    <source>
        <strain evidence="4 5">1151</strain>
    </source>
</reference>
<accession>A0ABX2IZC9</accession>
<keyword evidence="1" id="KW-0479">Metal-binding</keyword>
<dbReference type="RefSeq" id="WP_174138847.1">
    <property type="nucleotide sequence ID" value="NZ_JABUFE010000007.1"/>
</dbReference>
<dbReference type="SUPFAM" id="SSF53649">
    <property type="entry name" value="Alkaline phosphatase-like"/>
    <property type="match status" value="1"/>
</dbReference>
<evidence type="ECO:0000313" key="5">
    <source>
        <dbReference type="Proteomes" id="UP000777935"/>
    </source>
</evidence>
<feature type="domain" description="Sulfatase N-terminal" evidence="3">
    <location>
        <begin position="5"/>
        <end position="338"/>
    </location>
</feature>
<sequence length="714" mass="79122">MAKRKNILLIAIDDGFAFWRYRTAFGATLKTPNLDRICSMSAAFTSAYCQVPICGPSRASVMSGLSPYETGVFDNYTNVFDVMRAEQFWSFRLKREGYYCSTAGKVHHGYKPLADDFHNALYSHPSRPVHFGPAKNAPAVDFGGKSGGKGTTDIKNDRQYYDFRSSQDALRFLQSYDQDAPFYREVGFHHPHPPFRTPVRFKEMYDLDDFIHPDDWALGFDLSEFTGRYMIENMDQNDIEAWKKSIRNYFSAYSHVDHHIGRVWNALQKSKHAKDTIFVLYSDHGYHMGDKGRFRKFTLWEEAARAPLIIHDPDSPARMVEDPVALTDVGPTILDYANCKPMQHSVGQSLRPVIEGKTQEKRAIPTFWYGSASARFGSHRITLYQDGSAEFYDLDNDMWLTKNLAHKHPEFESARKALLQTCAEYGVMIVEQGVPANQASSYVSALKGGQDFDDLPTNGIVSIGSLTPYGDSPGYRKQFATLDNNGTLHLAKGVDELHFASDTNGGVSHMKVVGNDRDNRIIFAGSHNRFTLEVHSGPGNNFIRTSHDRLIAYGGPGNDMIIGGVSDNIIHGGSGNDTLYGGPGNDELHGDAGNDELYGGDGNDTLYSGSGNNLLDGGPGVNLIVVEGGINRIMAEAGENTLLFKRTELPQTVHGFTRGVIDLSDWACLGPVSVVSQKGNVILTCVTERVVFKAADEQIVRECIKGNRIVGTQV</sequence>
<protein>
    <submittedName>
        <fullName evidence="4">Sulfatase-like hydrolase/transferase</fullName>
    </submittedName>
</protein>
<dbReference type="InterPro" id="IPR011049">
    <property type="entry name" value="Serralysin-like_metalloprot_C"/>
</dbReference>
<dbReference type="Pfam" id="PF00353">
    <property type="entry name" value="HemolysinCabind"/>
    <property type="match status" value="1"/>
</dbReference>
<dbReference type="InterPro" id="IPR000917">
    <property type="entry name" value="Sulfatase_N"/>
</dbReference>
<dbReference type="Gene3D" id="2.150.10.10">
    <property type="entry name" value="Serralysin-like metalloprotease, C-terminal"/>
    <property type="match status" value="2"/>
</dbReference>
<evidence type="ECO:0000256" key="2">
    <source>
        <dbReference type="ARBA" id="ARBA00022801"/>
    </source>
</evidence>
<keyword evidence="5" id="KW-1185">Reference proteome</keyword>
<proteinExistence type="predicted"/>
<dbReference type="Pfam" id="PF00884">
    <property type="entry name" value="Sulfatase"/>
    <property type="match status" value="1"/>
</dbReference>
<dbReference type="InterPro" id="IPR001343">
    <property type="entry name" value="Hemolysn_Ca-bd"/>
</dbReference>
<organism evidence="4 5">
    <name type="scientific">Parasulfitobacter algicola</name>
    <dbReference type="NCBI Taxonomy" id="2614809"/>
    <lineage>
        <taxon>Bacteria</taxon>
        <taxon>Pseudomonadati</taxon>
        <taxon>Pseudomonadota</taxon>
        <taxon>Alphaproteobacteria</taxon>
        <taxon>Rhodobacterales</taxon>
        <taxon>Roseobacteraceae</taxon>
        <taxon>Parasulfitobacter</taxon>
    </lineage>
</organism>
<dbReference type="Proteomes" id="UP000777935">
    <property type="component" value="Unassembled WGS sequence"/>
</dbReference>
<dbReference type="Gene3D" id="3.40.720.10">
    <property type="entry name" value="Alkaline Phosphatase, subunit A"/>
    <property type="match status" value="1"/>
</dbReference>
<evidence type="ECO:0000259" key="3">
    <source>
        <dbReference type="Pfam" id="PF00884"/>
    </source>
</evidence>
<name>A0ABX2IZC9_9RHOB</name>
<gene>
    <name evidence="4" type="ORF">HRQ87_12905</name>
</gene>
<evidence type="ECO:0000256" key="1">
    <source>
        <dbReference type="ARBA" id="ARBA00022723"/>
    </source>
</evidence>
<keyword evidence="2" id="KW-0378">Hydrolase</keyword>
<comment type="caution">
    <text evidence="4">The sequence shown here is derived from an EMBL/GenBank/DDBJ whole genome shotgun (WGS) entry which is preliminary data.</text>
</comment>
<dbReference type="PANTHER" id="PTHR45953">
    <property type="entry name" value="IDURONATE 2-SULFATASE"/>
    <property type="match status" value="1"/>
</dbReference>
<dbReference type="InterPro" id="IPR017850">
    <property type="entry name" value="Alkaline_phosphatase_core_sf"/>
</dbReference>
<dbReference type="PANTHER" id="PTHR45953:SF1">
    <property type="entry name" value="IDURONATE 2-SULFATASE"/>
    <property type="match status" value="1"/>
</dbReference>
<dbReference type="PRINTS" id="PR00313">
    <property type="entry name" value="CABNDNGRPT"/>
</dbReference>
<evidence type="ECO:0000313" key="4">
    <source>
        <dbReference type="EMBL" id="NSX55703.1"/>
    </source>
</evidence>
<dbReference type="SUPFAM" id="SSF51120">
    <property type="entry name" value="beta-Roll"/>
    <property type="match status" value="1"/>
</dbReference>